<feature type="compositionally biased region" description="Polar residues" evidence="1">
    <location>
        <begin position="43"/>
        <end position="53"/>
    </location>
</feature>
<evidence type="ECO:0000313" key="2">
    <source>
        <dbReference type="EMBL" id="ABO80184.1"/>
    </source>
</evidence>
<protein>
    <submittedName>
        <fullName evidence="2">Uncharacterized protein</fullName>
    </submittedName>
</protein>
<dbReference type="EMBL" id="AC139525">
    <property type="protein sequence ID" value="ABO80184.1"/>
    <property type="molecule type" value="Genomic_DNA"/>
</dbReference>
<reference evidence="2" key="1">
    <citation type="submission" date="2006-03" db="EMBL/GenBank/DDBJ databases">
        <authorList>
            <person name="Shaull S."/>
            <person name="Lin S."/>
            <person name="Dixon R."/>
            <person name="May G."/>
            <person name="Sumner L."/>
            <person name="Gonzales B."/>
            <person name="Cook D."/>
            <person name="Kim D."/>
            <person name="Roe B.A."/>
        </authorList>
    </citation>
    <scope>NUCLEOTIDE SEQUENCE</scope>
</reference>
<accession>A4PRH4</accession>
<evidence type="ECO:0000256" key="1">
    <source>
        <dbReference type="SAM" id="MobiDB-lite"/>
    </source>
</evidence>
<reference evidence="2" key="2">
    <citation type="submission" date="2007-04" db="EMBL/GenBank/DDBJ databases">
        <authorList>
            <consortium name="The International Medicago Genome Annotation Group"/>
        </authorList>
    </citation>
    <scope>NUCLEOTIDE SEQUENCE</scope>
</reference>
<feature type="region of interest" description="Disordered" evidence="1">
    <location>
        <begin position="1"/>
        <end position="62"/>
    </location>
</feature>
<dbReference type="AlphaFoldDB" id="A4PRH4"/>
<name>A4PRH4_MEDTR</name>
<proteinExistence type="predicted"/>
<sequence length="179" mass="19856">MKDFSIVSRGANAPPRTGGRGRGRREEPEGSSSQSQIDIEMPSLQSASGSQPPSVGFVQEGYGGGPSDTSLLPSFGKQIATKIWNGGFYFFPHKTNLHVPRNPKRGQDQRRLWKTQCIEIMLSINRVSKTSRKREEPDVPNNPPRPANYEVLLHEEHGVDPLTATCRINDLTMTSVEQN</sequence>
<organism evidence="2">
    <name type="scientific">Medicago truncatula</name>
    <name type="common">Barrel medic</name>
    <name type="synonym">Medicago tribuloides</name>
    <dbReference type="NCBI Taxonomy" id="3880"/>
    <lineage>
        <taxon>Eukaryota</taxon>
        <taxon>Viridiplantae</taxon>
        <taxon>Streptophyta</taxon>
        <taxon>Embryophyta</taxon>
        <taxon>Tracheophyta</taxon>
        <taxon>Spermatophyta</taxon>
        <taxon>Magnoliopsida</taxon>
        <taxon>eudicotyledons</taxon>
        <taxon>Gunneridae</taxon>
        <taxon>Pentapetalae</taxon>
        <taxon>rosids</taxon>
        <taxon>fabids</taxon>
        <taxon>Fabales</taxon>
        <taxon>Fabaceae</taxon>
        <taxon>Papilionoideae</taxon>
        <taxon>50 kb inversion clade</taxon>
        <taxon>NPAAA clade</taxon>
        <taxon>Hologalegina</taxon>
        <taxon>IRL clade</taxon>
        <taxon>Trifolieae</taxon>
        <taxon>Medicago</taxon>
    </lineage>
</organism>
<gene>
    <name evidence="2" type="ORF">MtrDRAFT_AC139525g23v2</name>
</gene>